<dbReference type="EMBL" id="CAVLGL010000046">
    <property type="protein sequence ID" value="CAK1582909.1"/>
    <property type="molecule type" value="Genomic_DNA"/>
</dbReference>
<organism evidence="2 3">
    <name type="scientific">Parnassius mnemosyne</name>
    <name type="common">clouded apollo</name>
    <dbReference type="NCBI Taxonomy" id="213953"/>
    <lineage>
        <taxon>Eukaryota</taxon>
        <taxon>Metazoa</taxon>
        <taxon>Ecdysozoa</taxon>
        <taxon>Arthropoda</taxon>
        <taxon>Hexapoda</taxon>
        <taxon>Insecta</taxon>
        <taxon>Pterygota</taxon>
        <taxon>Neoptera</taxon>
        <taxon>Endopterygota</taxon>
        <taxon>Lepidoptera</taxon>
        <taxon>Glossata</taxon>
        <taxon>Ditrysia</taxon>
        <taxon>Papilionoidea</taxon>
        <taxon>Papilionidae</taxon>
        <taxon>Parnassiinae</taxon>
        <taxon>Parnassini</taxon>
        <taxon>Parnassius</taxon>
        <taxon>Driopa</taxon>
    </lineage>
</organism>
<reference evidence="2 3" key="1">
    <citation type="submission" date="2023-11" db="EMBL/GenBank/DDBJ databases">
        <authorList>
            <person name="Hedman E."/>
            <person name="Englund M."/>
            <person name="Stromberg M."/>
            <person name="Nyberg Akerstrom W."/>
            <person name="Nylinder S."/>
            <person name="Jareborg N."/>
            <person name="Kallberg Y."/>
            <person name="Kronander E."/>
        </authorList>
    </citation>
    <scope>NUCLEOTIDE SEQUENCE [LARGE SCALE GENOMIC DNA]</scope>
</reference>
<dbReference type="AlphaFoldDB" id="A0AAV1KM26"/>
<name>A0AAV1KM26_9NEOP</name>
<gene>
    <name evidence="2" type="ORF">PARMNEM_LOCUS4381</name>
</gene>
<dbReference type="Proteomes" id="UP001314205">
    <property type="component" value="Unassembled WGS sequence"/>
</dbReference>
<protein>
    <submittedName>
        <fullName evidence="2">Uncharacterized protein</fullName>
    </submittedName>
</protein>
<comment type="caution">
    <text evidence="2">The sequence shown here is derived from an EMBL/GenBank/DDBJ whole genome shotgun (WGS) entry which is preliminary data.</text>
</comment>
<accession>A0AAV1KM26</accession>
<feature type="compositionally biased region" description="Basic and acidic residues" evidence="1">
    <location>
        <begin position="10"/>
        <end position="20"/>
    </location>
</feature>
<feature type="region of interest" description="Disordered" evidence="1">
    <location>
        <begin position="1"/>
        <end position="69"/>
    </location>
</feature>
<proteinExistence type="predicted"/>
<evidence type="ECO:0000313" key="3">
    <source>
        <dbReference type="Proteomes" id="UP001314205"/>
    </source>
</evidence>
<sequence>MSSDPSTHQDVCDKEDHLSERSNPSDTEHDISEADDDDMSLSTLLHRSRSREEQCTYESSSSSNANRECSSGFYYGKDGTMWYKTPFRRNVRTRTENIIHQLPSIDKYICVEHIVPFCADCTKDI</sequence>
<evidence type="ECO:0000256" key="1">
    <source>
        <dbReference type="SAM" id="MobiDB-lite"/>
    </source>
</evidence>
<feature type="compositionally biased region" description="Low complexity" evidence="1">
    <location>
        <begin position="58"/>
        <end position="69"/>
    </location>
</feature>
<evidence type="ECO:0000313" key="2">
    <source>
        <dbReference type="EMBL" id="CAK1582909.1"/>
    </source>
</evidence>
<keyword evidence="3" id="KW-1185">Reference proteome</keyword>